<feature type="region of interest" description="Disordered" evidence="8">
    <location>
        <begin position="433"/>
        <end position="501"/>
    </location>
</feature>
<keyword evidence="6" id="KW-1015">Disulfide bond</keyword>
<keyword evidence="7" id="KW-1133">Transmembrane helix</keyword>
<evidence type="ECO:0000256" key="2">
    <source>
        <dbReference type="ARBA" id="ARBA00022630"/>
    </source>
</evidence>
<dbReference type="GO" id="GO:0005615">
    <property type="term" value="C:extracellular space"/>
    <property type="evidence" value="ECO:0007669"/>
    <property type="project" value="TreeGrafter"/>
</dbReference>
<evidence type="ECO:0000256" key="8">
    <source>
        <dbReference type="SAM" id="MobiDB-lite"/>
    </source>
</evidence>
<dbReference type="InterPro" id="IPR036774">
    <property type="entry name" value="ERV/ALR_sulphydryl_oxid_sf"/>
</dbReference>
<dbReference type="InterPro" id="IPR041269">
    <property type="entry name" value="QSOX_Trx1"/>
</dbReference>
<name>H3A722_LATCH</name>
<dbReference type="OMA" id="NASWEHC"/>
<dbReference type="eggNOG" id="KOG1731">
    <property type="taxonomic scope" value="Eukaryota"/>
</dbReference>
<dbReference type="FunFam" id="3.40.30.10:FF:000080">
    <property type="entry name" value="Sulfhydryl oxidase"/>
    <property type="match status" value="1"/>
</dbReference>
<accession>H3A722</accession>
<dbReference type="GO" id="GO:0016971">
    <property type="term" value="F:flavin-dependent sulfhydryl oxidase activity"/>
    <property type="evidence" value="ECO:0007669"/>
    <property type="project" value="InterPro"/>
</dbReference>
<evidence type="ECO:0000256" key="1">
    <source>
        <dbReference type="ARBA" id="ARBA00001974"/>
    </source>
</evidence>
<keyword evidence="11" id="KW-1185">Reference proteome</keyword>
<dbReference type="HOGENOM" id="CLU_020182_1_0_1"/>
<dbReference type="Ensembl" id="ENSLACT00000005491.1">
    <property type="protein sequence ID" value="ENSLACP00000005443.1"/>
    <property type="gene ID" value="ENSLACG00000004842.1"/>
</dbReference>
<keyword evidence="7" id="KW-0812">Transmembrane</keyword>
<keyword evidence="5 7" id="KW-0560">Oxidoreductase</keyword>
<dbReference type="EMBL" id="AFYH01183520">
    <property type="status" value="NOT_ANNOTATED_CDS"/>
    <property type="molecule type" value="Genomic_DNA"/>
</dbReference>
<protein>
    <recommendedName>
        <fullName evidence="7">Sulfhydryl oxidase</fullName>
        <ecNumber evidence="7">1.8.3.2</ecNumber>
    </recommendedName>
</protein>
<dbReference type="GeneTree" id="ENSGT00940000159504"/>
<keyword evidence="2 7" id="KW-0285">Flavoprotein</keyword>
<dbReference type="EC" id="1.8.3.2" evidence="7"/>
<proteinExistence type="inferred from homology"/>
<dbReference type="AlphaFoldDB" id="H3A722"/>
<dbReference type="PROSITE" id="PS51324">
    <property type="entry name" value="ERV_ALR"/>
    <property type="match status" value="1"/>
</dbReference>
<dbReference type="EMBL" id="AFYH01183516">
    <property type="status" value="NOT_ANNOTATED_CDS"/>
    <property type="molecule type" value="Genomic_DNA"/>
</dbReference>
<dbReference type="Pfam" id="PF18371">
    <property type="entry name" value="FAD_SOX"/>
    <property type="match status" value="1"/>
</dbReference>
<reference evidence="10" key="2">
    <citation type="submission" date="2025-08" db="UniProtKB">
        <authorList>
            <consortium name="Ensembl"/>
        </authorList>
    </citation>
    <scope>IDENTIFICATION</scope>
</reference>
<dbReference type="GO" id="GO:0006457">
    <property type="term" value="P:protein folding"/>
    <property type="evidence" value="ECO:0007669"/>
    <property type="project" value="TreeGrafter"/>
</dbReference>
<dbReference type="FunCoup" id="H3A722">
    <property type="interactions" value="186"/>
</dbReference>
<dbReference type="PANTHER" id="PTHR22897">
    <property type="entry name" value="QUIESCIN Q6-RELATED SULFHYDRYL OXIDASE"/>
    <property type="match status" value="1"/>
</dbReference>
<evidence type="ECO:0000256" key="4">
    <source>
        <dbReference type="ARBA" id="ARBA00022827"/>
    </source>
</evidence>
<dbReference type="EMBL" id="AFYH01183522">
    <property type="status" value="NOT_ANNOTATED_CDS"/>
    <property type="molecule type" value="Genomic_DNA"/>
</dbReference>
<comment type="catalytic activity">
    <reaction evidence="7">
        <text>2 R'C(R)SH + O2 = R'C(R)S-S(R)CR' + H2O2</text>
        <dbReference type="Rhea" id="RHEA:17357"/>
        <dbReference type="ChEBI" id="CHEBI:15379"/>
        <dbReference type="ChEBI" id="CHEBI:16240"/>
        <dbReference type="ChEBI" id="CHEBI:16520"/>
        <dbReference type="ChEBI" id="CHEBI:17412"/>
        <dbReference type="EC" id="1.8.3.2"/>
    </reaction>
</comment>
<dbReference type="FunFam" id="1.20.120.310:FF:000001">
    <property type="entry name" value="Sulfhydryl oxidase"/>
    <property type="match status" value="1"/>
</dbReference>
<evidence type="ECO:0000313" key="11">
    <source>
        <dbReference type="Proteomes" id="UP000008672"/>
    </source>
</evidence>
<evidence type="ECO:0000256" key="3">
    <source>
        <dbReference type="ARBA" id="ARBA00022729"/>
    </source>
</evidence>
<dbReference type="Pfam" id="PF18108">
    <property type="entry name" value="QSOX_Trx1"/>
    <property type="match status" value="1"/>
</dbReference>
<feature type="compositionally biased region" description="Acidic residues" evidence="8">
    <location>
        <begin position="458"/>
        <end position="482"/>
    </location>
</feature>
<dbReference type="Gene3D" id="1.20.120.310">
    <property type="entry name" value="ERV/ALR sulfhydryl oxidase domain"/>
    <property type="match status" value="1"/>
</dbReference>
<feature type="domain" description="ERV/ALR sulfhydryl oxidase" evidence="9">
    <location>
        <begin position="257"/>
        <end position="363"/>
    </location>
</feature>
<dbReference type="Gene3D" id="3.40.30.10">
    <property type="entry name" value="Glutaredoxin"/>
    <property type="match status" value="1"/>
</dbReference>
<dbReference type="STRING" id="7897.ENSLACP00000005443"/>
<evidence type="ECO:0000313" key="10">
    <source>
        <dbReference type="Ensembl" id="ENSLACP00000005443.1"/>
    </source>
</evidence>
<comment type="similarity">
    <text evidence="7">Belongs to the quiescin-sulfhydryl oxidase (QSOX) family.</text>
</comment>
<dbReference type="InterPro" id="IPR039798">
    <property type="entry name" value="Sulfhydryl_oxidase"/>
</dbReference>
<dbReference type="InterPro" id="IPR040986">
    <property type="entry name" value="QSOX_FAD-bd_dom"/>
</dbReference>
<evidence type="ECO:0000256" key="5">
    <source>
        <dbReference type="ARBA" id="ARBA00023002"/>
    </source>
</evidence>
<keyword evidence="3" id="KW-0732">Signal</keyword>
<sequence>DVQTLRHKIIDLLETHEDVWPPACPPLEPASMAEVRSFFQTNSVHYLALIFEEEDSYIGREVTLDMLQYENIAVRRVWRTEKAMVSQFGVKSFPSCYLYFNNGTHAQIQVEMQVRSFYTYYLQRLPGVMRGGYKLMVIPDSQSGAIATTWKTFDSSKVYMADLESALHYALRVEVKPQRILAGEELAALKGFVSVLAKYFPGRPTVKNLLRSMDSWLGSYRVSELSYSTFQDVVNNKLEVPSAVLADSVNWVGCQGSKPQFRGYPCSLWTLFHVLTVQAAWKLLPGNKGGNPLEVLLAMHGYVKYFFGCRDCATKFEAMAAESMENIKDLDGAILWLWSRHNRVNSRLAGAVSEDPKFPKLQWPPPDLCPKCHNEVKGEHVWNMDAVLRFLKAHFYKENISYDYLAREAHLLADQRDQLAAWREAEQQKQLRERKEKIKEENEKGQNELEKEEQRKEEEEEEEEEDEDDERNEQPEEGDETNVENVKQSRNPKPSFVQGKRKKKLQEEEIIVDLDSFIEHHYKSKALQAAAVRRNKGQREEQRQDQQVQQDAEMIDYREGLVPKKKHWIMLLGVGFSRLDLSLCVLFYFLSSLCLLGMCLYFRMRLKCRRARHTYN</sequence>
<dbReference type="InParanoid" id="H3A722"/>
<dbReference type="Pfam" id="PF04777">
    <property type="entry name" value="Evr1_Alr"/>
    <property type="match status" value="1"/>
</dbReference>
<dbReference type="EMBL" id="AFYH01183521">
    <property type="status" value="NOT_ANNOTATED_CDS"/>
    <property type="molecule type" value="Genomic_DNA"/>
</dbReference>
<comment type="cofactor">
    <cofactor evidence="1 7">
        <name>FAD</name>
        <dbReference type="ChEBI" id="CHEBI:57692"/>
    </cofactor>
</comment>
<dbReference type="SUPFAM" id="SSF69000">
    <property type="entry name" value="FAD-dependent thiol oxidase"/>
    <property type="match status" value="1"/>
</dbReference>
<keyword evidence="7" id="KW-0472">Membrane</keyword>
<feature type="transmembrane region" description="Helical" evidence="7">
    <location>
        <begin position="585"/>
        <end position="602"/>
    </location>
</feature>
<dbReference type="Gene3D" id="1.20.120.1960">
    <property type="entry name" value="QSOX sulfhydryl oxidase domain"/>
    <property type="match status" value="1"/>
</dbReference>
<organism evidence="10 11">
    <name type="scientific">Latimeria chalumnae</name>
    <name type="common">Coelacanth</name>
    <dbReference type="NCBI Taxonomy" id="7897"/>
    <lineage>
        <taxon>Eukaryota</taxon>
        <taxon>Metazoa</taxon>
        <taxon>Chordata</taxon>
        <taxon>Craniata</taxon>
        <taxon>Vertebrata</taxon>
        <taxon>Euteleostomi</taxon>
        <taxon>Coelacanthiformes</taxon>
        <taxon>Coelacanthidae</taxon>
        <taxon>Latimeria</taxon>
    </lineage>
</organism>
<evidence type="ECO:0000256" key="7">
    <source>
        <dbReference type="RuleBase" id="RU371123"/>
    </source>
</evidence>
<gene>
    <name evidence="10" type="primary">QSOX1</name>
</gene>
<dbReference type="EMBL" id="AFYH01183517">
    <property type="status" value="NOT_ANNOTATED_CDS"/>
    <property type="molecule type" value="Genomic_DNA"/>
</dbReference>
<dbReference type="InterPro" id="IPR017905">
    <property type="entry name" value="ERV/ALR_sulphydryl_oxidase"/>
</dbReference>
<comment type="function">
    <text evidence="7">Catalyzes the oxidation of sulfhydryl groups in peptide and protein thiols to disulfides with the reduction of oxygen to hydrogen peroxide.</text>
</comment>
<evidence type="ECO:0000259" key="9">
    <source>
        <dbReference type="PROSITE" id="PS51324"/>
    </source>
</evidence>
<dbReference type="GO" id="GO:0003756">
    <property type="term" value="F:protein disulfide isomerase activity"/>
    <property type="evidence" value="ECO:0007669"/>
    <property type="project" value="TreeGrafter"/>
</dbReference>
<dbReference type="InterPro" id="IPR042568">
    <property type="entry name" value="QSOX_FAD-bd_sf"/>
</dbReference>
<dbReference type="Proteomes" id="UP000008672">
    <property type="component" value="Unassembled WGS sequence"/>
</dbReference>
<feature type="compositionally biased region" description="Polar residues" evidence="8">
    <location>
        <begin position="483"/>
        <end position="492"/>
    </location>
</feature>
<keyword evidence="4 7" id="KW-0274">FAD</keyword>
<dbReference type="GO" id="GO:0000139">
    <property type="term" value="C:Golgi membrane"/>
    <property type="evidence" value="ECO:0007669"/>
    <property type="project" value="TreeGrafter"/>
</dbReference>
<feature type="compositionally biased region" description="Basic and acidic residues" evidence="8">
    <location>
        <begin position="433"/>
        <end position="457"/>
    </location>
</feature>
<evidence type="ECO:0000256" key="6">
    <source>
        <dbReference type="ARBA" id="ARBA00023157"/>
    </source>
</evidence>
<dbReference type="EMBL" id="AFYH01183519">
    <property type="status" value="NOT_ANNOTATED_CDS"/>
    <property type="molecule type" value="Genomic_DNA"/>
</dbReference>
<reference evidence="10" key="3">
    <citation type="submission" date="2025-09" db="UniProtKB">
        <authorList>
            <consortium name="Ensembl"/>
        </authorList>
    </citation>
    <scope>IDENTIFICATION</scope>
</reference>
<dbReference type="EMBL" id="AFYH01183518">
    <property type="status" value="NOT_ANNOTATED_CDS"/>
    <property type="molecule type" value="Genomic_DNA"/>
</dbReference>
<dbReference type="EMBL" id="AFYH01183515">
    <property type="status" value="NOT_ANNOTATED_CDS"/>
    <property type="molecule type" value="Genomic_DNA"/>
</dbReference>
<dbReference type="FunFam" id="1.20.120.1960:FF:000001">
    <property type="entry name" value="Sulfhydryl oxidase"/>
    <property type="match status" value="1"/>
</dbReference>
<reference evidence="11" key="1">
    <citation type="submission" date="2011-08" db="EMBL/GenBank/DDBJ databases">
        <title>The draft genome of Latimeria chalumnae.</title>
        <authorList>
            <person name="Di Palma F."/>
            <person name="Alfoldi J."/>
            <person name="Johnson J."/>
            <person name="Berlin A."/>
            <person name="Gnerre S."/>
            <person name="Jaffe D."/>
            <person name="MacCallum I."/>
            <person name="Young S."/>
            <person name="Walker B.J."/>
            <person name="Lander E."/>
            <person name="Lindblad-Toh K."/>
        </authorList>
    </citation>
    <scope>NUCLEOTIDE SEQUENCE [LARGE SCALE GENOMIC DNA]</scope>
    <source>
        <strain evidence="11">Wild caught</strain>
    </source>
</reference>
<dbReference type="PANTHER" id="PTHR22897:SF6">
    <property type="entry name" value="SULFHYDRYL OXIDASE 1"/>
    <property type="match status" value="1"/>
</dbReference>